<dbReference type="GO" id="GO:0005881">
    <property type="term" value="C:cytoplasmic microtubule"/>
    <property type="evidence" value="ECO:0007669"/>
    <property type="project" value="TreeGrafter"/>
</dbReference>
<dbReference type="Pfam" id="PF03134">
    <property type="entry name" value="TB2_DP1_HVA22"/>
    <property type="match status" value="1"/>
</dbReference>
<dbReference type="GO" id="GO:0008017">
    <property type="term" value="F:microtubule binding"/>
    <property type="evidence" value="ECO:0007669"/>
    <property type="project" value="TreeGrafter"/>
</dbReference>
<keyword evidence="10" id="KW-0131">Cell cycle</keyword>
<evidence type="ECO:0000256" key="5">
    <source>
        <dbReference type="ARBA" id="ARBA00022701"/>
    </source>
</evidence>
<feature type="transmembrane region" description="Helical" evidence="11">
    <location>
        <begin position="6"/>
        <end position="27"/>
    </location>
</feature>
<evidence type="ECO:0000256" key="7">
    <source>
        <dbReference type="ARBA" id="ARBA00022824"/>
    </source>
</evidence>
<evidence type="ECO:0000256" key="8">
    <source>
        <dbReference type="ARBA" id="ARBA00022989"/>
    </source>
</evidence>
<evidence type="ECO:0000256" key="11">
    <source>
        <dbReference type="RuleBase" id="RU362006"/>
    </source>
</evidence>
<sequence>MVSWILSRVVELLFGLLYPAYASYKAVKTKNIREYVRWMMYWIVFSLFMATETFTDLLISWLPFYYELKMAFVLWLLSPYTRGAGLLYRRFVHPALARREKELDALLLRARQRGYEAALRLGKRGLNLAATAAVQAATKSQGALAGRLRSFSLQDLRCLPEQDLPCPEEQQSHPLGEQPGWHCVPLSPCRAVGSEDEDEELWSHPRVSPCPPALSPCPPALRTLRKTPAKEVRGQRGTRGGDVGHLRGCPECPFSCPGLLPAPAQPRQEESGSGGAGRLKFPGILGQGGCAGAPGGSCGTLCPHGGTLCPQGGTLCPQGGSCTPKVPPPSLGWLLHL</sequence>
<name>A0A674HRF7_TAEGU</name>
<evidence type="ECO:0000313" key="13">
    <source>
        <dbReference type="Proteomes" id="UP000007754"/>
    </source>
</evidence>
<evidence type="ECO:0000256" key="3">
    <source>
        <dbReference type="ARBA" id="ARBA00022618"/>
    </source>
</evidence>
<keyword evidence="9 11" id="KW-0472">Membrane</keyword>
<dbReference type="GeneTree" id="ENSGT00940000161674"/>
<feature type="transmembrane region" description="Helical" evidence="11">
    <location>
        <begin position="39"/>
        <end position="64"/>
    </location>
</feature>
<evidence type="ECO:0000256" key="2">
    <source>
        <dbReference type="ARBA" id="ARBA00008573"/>
    </source>
</evidence>
<evidence type="ECO:0000256" key="1">
    <source>
        <dbReference type="ARBA" id="ARBA00004477"/>
    </source>
</evidence>
<dbReference type="Proteomes" id="UP000007754">
    <property type="component" value="Chromosome 22"/>
</dbReference>
<dbReference type="GO" id="GO:0005789">
    <property type="term" value="C:endoplasmic reticulum membrane"/>
    <property type="evidence" value="ECO:0007669"/>
    <property type="project" value="UniProtKB-SubCell"/>
</dbReference>
<protein>
    <recommendedName>
        <fullName evidence="11">Receptor expression-enhancing protein</fullName>
    </recommendedName>
</protein>
<reference evidence="12" key="2">
    <citation type="submission" date="2025-08" db="UniProtKB">
        <authorList>
            <consortium name="Ensembl"/>
        </authorList>
    </citation>
    <scope>IDENTIFICATION</scope>
</reference>
<keyword evidence="8 11" id="KW-1133">Transmembrane helix</keyword>
<dbReference type="Ensembl" id="ENSTGUT00000024692.1">
    <property type="protein sequence ID" value="ENSTGUP00000036901.1"/>
    <property type="gene ID" value="ENSTGUG00000016289.2"/>
</dbReference>
<keyword evidence="3" id="KW-0132">Cell division</keyword>
<keyword evidence="5" id="KW-0493">Microtubule</keyword>
<comment type="similarity">
    <text evidence="2 11">Belongs to the DP1 family.</text>
</comment>
<evidence type="ECO:0000256" key="6">
    <source>
        <dbReference type="ARBA" id="ARBA00022776"/>
    </source>
</evidence>
<keyword evidence="7" id="KW-0256">Endoplasmic reticulum</keyword>
<evidence type="ECO:0000256" key="9">
    <source>
        <dbReference type="ARBA" id="ARBA00023136"/>
    </source>
</evidence>
<dbReference type="GO" id="GO:0071786">
    <property type="term" value="P:endoplasmic reticulum tubular network organization"/>
    <property type="evidence" value="ECO:0007669"/>
    <property type="project" value="TreeGrafter"/>
</dbReference>
<proteinExistence type="inferred from homology"/>
<keyword evidence="6" id="KW-0498">Mitosis</keyword>
<dbReference type="GO" id="GO:0071782">
    <property type="term" value="C:endoplasmic reticulum tubular network"/>
    <property type="evidence" value="ECO:0007669"/>
    <property type="project" value="TreeGrafter"/>
</dbReference>
<keyword evidence="13" id="KW-1185">Reference proteome</keyword>
<accession>A0A674HRF7</accession>
<evidence type="ECO:0000256" key="10">
    <source>
        <dbReference type="ARBA" id="ARBA00023306"/>
    </source>
</evidence>
<organism evidence="12 13">
    <name type="scientific">Taeniopygia guttata</name>
    <name type="common">Zebra finch</name>
    <name type="synonym">Poephila guttata</name>
    <dbReference type="NCBI Taxonomy" id="59729"/>
    <lineage>
        <taxon>Eukaryota</taxon>
        <taxon>Metazoa</taxon>
        <taxon>Chordata</taxon>
        <taxon>Craniata</taxon>
        <taxon>Vertebrata</taxon>
        <taxon>Euteleostomi</taxon>
        <taxon>Archelosauria</taxon>
        <taxon>Archosauria</taxon>
        <taxon>Dinosauria</taxon>
        <taxon>Saurischia</taxon>
        <taxon>Theropoda</taxon>
        <taxon>Coelurosauria</taxon>
        <taxon>Aves</taxon>
        <taxon>Neognathae</taxon>
        <taxon>Neoaves</taxon>
        <taxon>Telluraves</taxon>
        <taxon>Australaves</taxon>
        <taxon>Passeriformes</taxon>
        <taxon>Passeroidea</taxon>
        <taxon>Estrildidae</taxon>
        <taxon>Estrildinae</taxon>
        <taxon>Taeniopygia</taxon>
    </lineage>
</organism>
<evidence type="ECO:0000256" key="4">
    <source>
        <dbReference type="ARBA" id="ARBA00022692"/>
    </source>
</evidence>
<reference evidence="12" key="3">
    <citation type="submission" date="2025-09" db="UniProtKB">
        <authorList>
            <consortium name="Ensembl"/>
        </authorList>
    </citation>
    <scope>IDENTIFICATION</scope>
</reference>
<comment type="subcellular location">
    <subcellularLocation>
        <location evidence="1">Endoplasmic reticulum membrane</location>
        <topology evidence="1">Multi-pass membrane protein</topology>
    </subcellularLocation>
    <subcellularLocation>
        <location evidence="11">Membrane</location>
        <topology evidence="11">Multi-pass membrane protein</topology>
    </subcellularLocation>
</comment>
<dbReference type="PANTHER" id="PTHR12300">
    <property type="entry name" value="HVA22-LIKE PROTEINS"/>
    <property type="match status" value="1"/>
</dbReference>
<dbReference type="InParanoid" id="A0A674HRF7"/>
<keyword evidence="4 11" id="KW-0812">Transmembrane</keyword>
<dbReference type="PANTHER" id="PTHR12300:SF36">
    <property type="entry name" value="RECEPTOR EXPRESSION-ENHANCING PROTEIN 4"/>
    <property type="match status" value="1"/>
</dbReference>
<evidence type="ECO:0000313" key="12">
    <source>
        <dbReference type="Ensembl" id="ENSTGUP00000036901.1"/>
    </source>
</evidence>
<dbReference type="InterPro" id="IPR004345">
    <property type="entry name" value="TB2_DP1_HVA22"/>
</dbReference>
<reference evidence="12 13" key="1">
    <citation type="journal article" date="2010" name="Nature">
        <title>The genome of a songbird.</title>
        <authorList>
            <person name="Warren W.C."/>
            <person name="Clayton D.F."/>
            <person name="Ellegren H."/>
            <person name="Arnold A.P."/>
            <person name="Hillier L.W."/>
            <person name="Kunstner A."/>
            <person name="Searle S."/>
            <person name="White S."/>
            <person name="Vilella A.J."/>
            <person name="Fairley S."/>
            <person name="Heger A."/>
            <person name="Kong L."/>
            <person name="Ponting C.P."/>
            <person name="Jarvis E.D."/>
            <person name="Mello C.V."/>
            <person name="Minx P."/>
            <person name="Lovell P."/>
            <person name="Velho T.A."/>
            <person name="Ferris M."/>
            <person name="Balakrishnan C.N."/>
            <person name="Sinha S."/>
            <person name="Blatti C."/>
            <person name="London S.E."/>
            <person name="Li Y."/>
            <person name="Lin Y.C."/>
            <person name="George J."/>
            <person name="Sweedler J."/>
            <person name="Southey B."/>
            <person name="Gunaratne P."/>
            <person name="Watson M."/>
            <person name="Nam K."/>
            <person name="Backstrom N."/>
            <person name="Smeds L."/>
            <person name="Nabholz B."/>
            <person name="Itoh Y."/>
            <person name="Whitney O."/>
            <person name="Pfenning A.R."/>
            <person name="Howard J."/>
            <person name="Volker M."/>
            <person name="Skinner B.M."/>
            <person name="Griffin D.K."/>
            <person name="Ye L."/>
            <person name="McLaren W.M."/>
            <person name="Flicek P."/>
            <person name="Quesada V."/>
            <person name="Velasco G."/>
            <person name="Lopez-Otin C."/>
            <person name="Puente X.S."/>
            <person name="Olender T."/>
            <person name="Lancet D."/>
            <person name="Smit A.F."/>
            <person name="Hubley R."/>
            <person name="Konkel M.K."/>
            <person name="Walker J.A."/>
            <person name="Batzer M.A."/>
            <person name="Gu W."/>
            <person name="Pollock D.D."/>
            <person name="Chen L."/>
            <person name="Cheng Z."/>
            <person name="Eichler E.E."/>
            <person name="Stapley J."/>
            <person name="Slate J."/>
            <person name="Ekblom R."/>
            <person name="Birkhead T."/>
            <person name="Burke T."/>
            <person name="Burt D."/>
            <person name="Scharff C."/>
            <person name="Adam I."/>
            <person name="Richard H."/>
            <person name="Sultan M."/>
            <person name="Soldatov A."/>
            <person name="Lehrach H."/>
            <person name="Edwards S.V."/>
            <person name="Yang S.P."/>
            <person name="Li X."/>
            <person name="Graves T."/>
            <person name="Fulton L."/>
            <person name="Nelson J."/>
            <person name="Chinwalla A."/>
            <person name="Hou S."/>
            <person name="Mardis E.R."/>
            <person name="Wilson R.K."/>
        </authorList>
    </citation>
    <scope>NUCLEOTIDE SEQUENCE [LARGE SCALE GENOMIC DNA]</scope>
</reference>
<dbReference type="AlphaFoldDB" id="A0A674HRF7"/>
<dbReference type="GO" id="GO:0051301">
    <property type="term" value="P:cell division"/>
    <property type="evidence" value="ECO:0007669"/>
    <property type="project" value="UniProtKB-KW"/>
</dbReference>